<dbReference type="InterPro" id="IPR032466">
    <property type="entry name" value="Metal_Hydrolase"/>
</dbReference>
<dbReference type="PIRSF" id="PIRSF005902">
    <property type="entry name" value="DNase_TatD"/>
    <property type="match status" value="1"/>
</dbReference>
<dbReference type="EMBL" id="JARVLH010000002">
    <property type="protein sequence ID" value="MEX5284728.1"/>
    <property type="molecule type" value="Genomic_DNA"/>
</dbReference>
<dbReference type="RefSeq" id="WP_368846704.1">
    <property type="nucleotide sequence ID" value="NZ_CP194411.1"/>
</dbReference>
<dbReference type="InterPro" id="IPR018228">
    <property type="entry name" value="DNase_TatD-rel_CS"/>
</dbReference>
<organism evidence="3 4">
    <name type="scientific">Selenomonas sputigena</name>
    <dbReference type="NCBI Taxonomy" id="69823"/>
    <lineage>
        <taxon>Bacteria</taxon>
        <taxon>Bacillati</taxon>
        <taxon>Bacillota</taxon>
        <taxon>Negativicutes</taxon>
        <taxon>Selenomonadales</taxon>
        <taxon>Selenomonadaceae</taxon>
        <taxon>Selenomonas</taxon>
    </lineage>
</organism>
<evidence type="ECO:0000256" key="1">
    <source>
        <dbReference type="ARBA" id="ARBA00022723"/>
    </source>
</evidence>
<keyword evidence="4" id="KW-1185">Reference proteome</keyword>
<dbReference type="InterPro" id="IPR001130">
    <property type="entry name" value="TatD-like"/>
</dbReference>
<dbReference type="Proteomes" id="UP001559623">
    <property type="component" value="Unassembled WGS sequence"/>
</dbReference>
<dbReference type="Pfam" id="PF01026">
    <property type="entry name" value="TatD_DNase"/>
    <property type="match status" value="1"/>
</dbReference>
<reference evidence="3 4" key="1">
    <citation type="submission" date="2023-04" db="EMBL/GenBank/DDBJ databases">
        <title>Genome Sequence of Selenomonas sputigena ATCC 33150.</title>
        <authorList>
            <person name="Miller D.P."/>
            <person name="Anvari S."/>
            <person name="Polson S.W."/>
            <person name="Macdonald M."/>
            <person name="Mcdowell J.V."/>
        </authorList>
    </citation>
    <scope>NUCLEOTIDE SEQUENCE [LARGE SCALE GENOMIC DNA]</scope>
    <source>
        <strain evidence="3 4">ATCC 33150</strain>
    </source>
</reference>
<keyword evidence="1" id="KW-0479">Metal-binding</keyword>
<dbReference type="NCBIfam" id="TIGR00010">
    <property type="entry name" value="YchF/TatD family DNA exonuclease"/>
    <property type="match status" value="1"/>
</dbReference>
<proteinExistence type="predicted"/>
<dbReference type="PROSITE" id="PS01137">
    <property type="entry name" value="TATD_1"/>
    <property type="match status" value="1"/>
</dbReference>
<comment type="caution">
    <text evidence="3">The sequence shown here is derived from an EMBL/GenBank/DDBJ whole genome shotgun (WGS) entry which is preliminary data.</text>
</comment>
<dbReference type="CDD" id="cd01310">
    <property type="entry name" value="TatD_DNAse"/>
    <property type="match status" value="1"/>
</dbReference>
<protein>
    <submittedName>
        <fullName evidence="3">TatD family hydrolase</fullName>
        <ecNumber evidence="3">3.1.-.-</ecNumber>
    </submittedName>
</protein>
<dbReference type="EC" id="3.1.-.-" evidence="3"/>
<sequence length="256" mass="28890">MELVDSHAHLDAEQFADDCGAVIERAAAAGIVKILTMGDSIESSARSVALADRHEAVYAAVGIHPEEARPMTAEDDDSLAAWTEMEKVVAIGEIGLDYYWEKDEEKRALQRRIFVRQLDLARQLQLPVCIHDREAHGDMIRLLKTEGRGLRGVLHCYSGSWEMAQELLPYGWYFGIDGPLTYKNAAKLPDIVRRLPAERILVETDSPYLPPVPYRGKRNEPAYVRHVAEKAAELRGEDFEEFAARTRENTRVLYGI</sequence>
<evidence type="ECO:0000313" key="3">
    <source>
        <dbReference type="EMBL" id="MEX5284728.1"/>
    </source>
</evidence>
<dbReference type="GO" id="GO:0016787">
    <property type="term" value="F:hydrolase activity"/>
    <property type="evidence" value="ECO:0007669"/>
    <property type="project" value="UniProtKB-KW"/>
</dbReference>
<dbReference type="PANTHER" id="PTHR46124">
    <property type="entry name" value="D-AMINOACYL-TRNA DEACYLASE"/>
    <property type="match status" value="1"/>
</dbReference>
<name>A0ABV3X5E2_9FIRM</name>
<gene>
    <name evidence="3" type="ORF">QCO44_03605</name>
</gene>
<dbReference type="InterPro" id="IPR015991">
    <property type="entry name" value="TatD/YcfH-like"/>
</dbReference>
<dbReference type="Gene3D" id="3.20.20.140">
    <property type="entry name" value="Metal-dependent hydrolases"/>
    <property type="match status" value="1"/>
</dbReference>
<evidence type="ECO:0000313" key="4">
    <source>
        <dbReference type="Proteomes" id="UP001559623"/>
    </source>
</evidence>
<keyword evidence="2 3" id="KW-0378">Hydrolase</keyword>
<evidence type="ECO:0000256" key="2">
    <source>
        <dbReference type="ARBA" id="ARBA00022801"/>
    </source>
</evidence>
<dbReference type="SUPFAM" id="SSF51556">
    <property type="entry name" value="Metallo-dependent hydrolases"/>
    <property type="match status" value="1"/>
</dbReference>
<accession>A0ABV3X5E2</accession>
<dbReference type="PANTHER" id="PTHR46124:SF2">
    <property type="entry name" value="D-AMINOACYL-TRNA DEACYLASE"/>
    <property type="match status" value="1"/>
</dbReference>